<dbReference type="GO" id="GO:0032259">
    <property type="term" value="P:methylation"/>
    <property type="evidence" value="ECO:0007669"/>
    <property type="project" value="UniProtKB-KW"/>
</dbReference>
<dbReference type="OrthoDB" id="9803846at2"/>
<dbReference type="Gene3D" id="3.90.1150.10">
    <property type="entry name" value="Aspartate Aminotransferase, domain 1"/>
    <property type="match status" value="1"/>
</dbReference>
<dbReference type="UniPathway" id="UPA00288">
    <property type="reaction ID" value="UER01023"/>
</dbReference>
<dbReference type="FunFam" id="3.40.640.10:FF:000001">
    <property type="entry name" value="Serine hydroxymethyltransferase"/>
    <property type="match status" value="1"/>
</dbReference>
<name>A0A0R1Q2Z8_9LACO</name>
<feature type="site" description="Plays an important role in substrate specificity" evidence="11">
    <location>
        <position position="224"/>
    </location>
</feature>
<accession>A0A0R1Q2Z8</accession>
<evidence type="ECO:0000313" key="15">
    <source>
        <dbReference type="Proteomes" id="UP000051155"/>
    </source>
</evidence>
<dbReference type="InterPro" id="IPR015422">
    <property type="entry name" value="PyrdxlP-dep_Trfase_small"/>
</dbReference>
<dbReference type="Gene3D" id="3.40.640.10">
    <property type="entry name" value="Type I PLP-dependent aspartate aminotransferase-like (Major domain)"/>
    <property type="match status" value="1"/>
</dbReference>
<dbReference type="EC" id="2.1.2.1" evidence="11"/>
<evidence type="ECO:0000256" key="3">
    <source>
        <dbReference type="ARBA" id="ARBA00006376"/>
    </source>
</evidence>
<dbReference type="PANTHER" id="PTHR11680">
    <property type="entry name" value="SERINE HYDROXYMETHYLTRANSFERASE"/>
    <property type="match status" value="1"/>
</dbReference>
<feature type="binding site" evidence="11">
    <location>
        <position position="116"/>
    </location>
    <ligand>
        <name>(6S)-5,6,7,8-tetrahydrofolate</name>
        <dbReference type="ChEBI" id="CHEBI:57453"/>
    </ligand>
</feature>
<dbReference type="InterPro" id="IPR039429">
    <property type="entry name" value="SHMT-like_dom"/>
</dbReference>
<dbReference type="NCBIfam" id="NF000586">
    <property type="entry name" value="PRK00011.1"/>
    <property type="match status" value="1"/>
</dbReference>
<dbReference type="GO" id="GO:0004372">
    <property type="term" value="F:glycine hydroxymethyltransferase activity"/>
    <property type="evidence" value="ECO:0007669"/>
    <property type="project" value="UniProtKB-UniRule"/>
</dbReference>
<evidence type="ECO:0000256" key="6">
    <source>
        <dbReference type="ARBA" id="ARBA00022563"/>
    </source>
</evidence>
<comment type="catalytic activity">
    <reaction evidence="11">
        <text>(6R)-5,10-methylene-5,6,7,8-tetrahydrofolate + glycine + H2O = (6S)-5,6,7,8-tetrahydrofolate + L-serine</text>
        <dbReference type="Rhea" id="RHEA:15481"/>
        <dbReference type="ChEBI" id="CHEBI:15377"/>
        <dbReference type="ChEBI" id="CHEBI:15636"/>
        <dbReference type="ChEBI" id="CHEBI:33384"/>
        <dbReference type="ChEBI" id="CHEBI:57305"/>
        <dbReference type="ChEBI" id="CHEBI:57453"/>
        <dbReference type="EC" id="2.1.2.1"/>
    </reaction>
</comment>
<dbReference type="GO" id="GO:0019264">
    <property type="term" value="P:glycine biosynthetic process from serine"/>
    <property type="evidence" value="ECO:0007669"/>
    <property type="project" value="UniProtKB-UniRule"/>
</dbReference>
<comment type="cofactor">
    <cofactor evidence="1 11 12">
        <name>pyridoxal 5'-phosphate</name>
        <dbReference type="ChEBI" id="CHEBI:597326"/>
    </cofactor>
</comment>
<keyword evidence="5 11" id="KW-0963">Cytoplasm</keyword>
<evidence type="ECO:0000259" key="13">
    <source>
        <dbReference type="Pfam" id="PF00464"/>
    </source>
</evidence>
<dbReference type="InterPro" id="IPR019798">
    <property type="entry name" value="Ser_HO-MeTrfase_PLP_BS"/>
</dbReference>
<evidence type="ECO:0000256" key="9">
    <source>
        <dbReference type="ARBA" id="ARBA00022898"/>
    </source>
</evidence>
<evidence type="ECO:0000256" key="7">
    <source>
        <dbReference type="ARBA" id="ARBA00022605"/>
    </source>
</evidence>
<dbReference type="PROSITE" id="PS00096">
    <property type="entry name" value="SHMT"/>
    <property type="match status" value="1"/>
</dbReference>
<comment type="caution">
    <text evidence="14">The sequence shown here is derived from an EMBL/GenBank/DDBJ whole genome shotgun (WGS) entry which is preliminary data.</text>
</comment>
<dbReference type="InterPro" id="IPR015421">
    <property type="entry name" value="PyrdxlP-dep_Trfase_major"/>
</dbReference>
<comment type="subcellular location">
    <subcellularLocation>
        <location evidence="2 11">Cytoplasm</location>
    </subcellularLocation>
</comment>
<dbReference type="UniPathway" id="UPA00193"/>
<comment type="function">
    <text evidence="10">Catalyzes the reversible interconversion of serine and glycine with tetrahydrofolate (THF) serving as the one-carbon carrier. This reaction serves as the major source of one-carbon groups required for the biosynthesis of purines, thymidylate, methionine, and other important biomolecules. Also exhibits THF-independent aldolase activity toward beta-hydroxyamino acids, producing glycine and aldehydes, via a retro-aldol mechanism. Thus, is able to catalyze the cleavage of L-allo-threonine.</text>
</comment>
<dbReference type="PANTHER" id="PTHR11680:SF35">
    <property type="entry name" value="SERINE HYDROXYMETHYLTRANSFERASE 1"/>
    <property type="match status" value="1"/>
</dbReference>
<dbReference type="GO" id="GO:0005829">
    <property type="term" value="C:cytosol"/>
    <property type="evidence" value="ECO:0007669"/>
    <property type="project" value="TreeGrafter"/>
</dbReference>
<dbReference type="GO" id="GO:0008168">
    <property type="term" value="F:methyltransferase activity"/>
    <property type="evidence" value="ECO:0007669"/>
    <property type="project" value="UniProtKB-KW"/>
</dbReference>
<feature type="binding site" evidence="11">
    <location>
        <begin position="350"/>
        <end position="352"/>
    </location>
    <ligand>
        <name>(6S)-5,6,7,8-tetrahydrofolate</name>
        <dbReference type="ChEBI" id="CHEBI:57453"/>
    </ligand>
</feature>
<dbReference type="PIRSF" id="PIRSF000412">
    <property type="entry name" value="SHMT"/>
    <property type="match status" value="1"/>
</dbReference>
<evidence type="ECO:0000256" key="12">
    <source>
        <dbReference type="PIRSR" id="PIRSR000412-50"/>
    </source>
</evidence>
<proteinExistence type="inferred from homology"/>
<dbReference type="HAMAP" id="MF_00051">
    <property type="entry name" value="SHMT"/>
    <property type="match status" value="1"/>
</dbReference>
<sequence>MNYKDFDPELWSAIEKEEKRQQNNIELIASENIVSKAVMAAQGSVLTNKYAEGYPGKRYYGGCQYIDIVENLAIERAKKLFGAKFVNVQPHSGSQSNAAAYLSLIKPGDTVLGMDLAAGGHLTHGSPVNFSGKTYNFIGYGVDQETEKLDYARILELAEKHQPKLIVAGASAYSRKIDFAKFREIADKVNAKLMVDMAHIAGLVAAGLHQNPVPYADITTTTTHKTLRGPRGGMILTNDSKLAKKINSNIFPGTQGGPLEHVVAAKAAAFKEALDPSFTQYSKQIIANAQAMAKVFDKDSEARLVSGGTDNHLLLVDVRDFGVNGKEAEHLLDSLNITVNKNSIPFETLSPFKTSGIRLGTPAITSRGFSTNEAKQVAELIVNALKNSTDEEKLRAVKKQVKELTDAHPIYAPDADR</sequence>
<comment type="subunit">
    <text evidence="4 11">Homodimer.</text>
</comment>
<evidence type="ECO:0000256" key="1">
    <source>
        <dbReference type="ARBA" id="ARBA00001933"/>
    </source>
</evidence>
<dbReference type="CDD" id="cd00378">
    <property type="entry name" value="SHMT"/>
    <property type="match status" value="1"/>
</dbReference>
<evidence type="ECO:0000256" key="2">
    <source>
        <dbReference type="ARBA" id="ARBA00004496"/>
    </source>
</evidence>
<feature type="domain" description="Serine hydroxymethyltransferase-like" evidence="13">
    <location>
        <begin position="4"/>
        <end position="381"/>
    </location>
</feature>
<dbReference type="InterPro" id="IPR001085">
    <property type="entry name" value="Ser_HO-MeTrfase"/>
</dbReference>
<feature type="binding site" evidence="11">
    <location>
        <begin position="120"/>
        <end position="122"/>
    </location>
    <ligand>
        <name>(6S)-5,6,7,8-tetrahydrofolate</name>
        <dbReference type="ChEBI" id="CHEBI:57453"/>
    </ligand>
</feature>
<dbReference type="InterPro" id="IPR015424">
    <property type="entry name" value="PyrdxlP-dep_Trfase"/>
</dbReference>
<dbReference type="InterPro" id="IPR049943">
    <property type="entry name" value="Ser_HO-MeTrfase-like"/>
</dbReference>
<keyword evidence="15" id="KW-1185">Reference proteome</keyword>
<dbReference type="Pfam" id="PF00464">
    <property type="entry name" value="SHMT"/>
    <property type="match status" value="1"/>
</dbReference>
<keyword evidence="7 11" id="KW-0028">Amino-acid biosynthesis</keyword>
<evidence type="ECO:0000256" key="8">
    <source>
        <dbReference type="ARBA" id="ARBA00022679"/>
    </source>
</evidence>
<keyword evidence="9 11" id="KW-0663">Pyridoxal phosphate</keyword>
<gene>
    <name evidence="11" type="primary">glyA</name>
    <name evidence="14" type="ORF">FD20_GL000072</name>
</gene>
<comment type="pathway">
    <text evidence="11">One-carbon metabolism; tetrahydrofolate interconversion.</text>
</comment>
<evidence type="ECO:0000313" key="14">
    <source>
        <dbReference type="EMBL" id="KRL39031.1"/>
    </source>
</evidence>
<dbReference type="GO" id="GO:0030170">
    <property type="term" value="F:pyridoxal phosphate binding"/>
    <property type="evidence" value="ECO:0007669"/>
    <property type="project" value="UniProtKB-UniRule"/>
</dbReference>
<comment type="similarity">
    <text evidence="3 11">Belongs to the SHMT family.</text>
</comment>
<dbReference type="EMBL" id="AZEG01000001">
    <property type="protein sequence ID" value="KRL39031.1"/>
    <property type="molecule type" value="Genomic_DNA"/>
</dbReference>
<keyword evidence="8 11" id="KW-0808">Transferase</keyword>
<dbReference type="SUPFAM" id="SSF53383">
    <property type="entry name" value="PLP-dependent transferases"/>
    <property type="match status" value="1"/>
</dbReference>
<dbReference type="RefSeq" id="WP_057735517.1">
    <property type="nucleotide sequence ID" value="NZ_AZEG01000001.1"/>
</dbReference>
<protein>
    <recommendedName>
        <fullName evidence="11">Serine hydroxymethyltransferase</fullName>
        <shortName evidence="11">SHMT</shortName>
        <shortName evidence="11">Serine methylase</shortName>
        <ecNumber evidence="11">2.1.2.1</ecNumber>
    </recommendedName>
</protein>
<comment type="pathway">
    <text evidence="11">Amino-acid biosynthesis; glycine biosynthesis; glycine from L-serine: step 1/1.</text>
</comment>
<dbReference type="AlphaFoldDB" id="A0A0R1Q2Z8"/>
<evidence type="ECO:0000256" key="10">
    <source>
        <dbReference type="ARBA" id="ARBA00054606"/>
    </source>
</evidence>
<evidence type="ECO:0000256" key="11">
    <source>
        <dbReference type="HAMAP-Rule" id="MF_00051"/>
    </source>
</evidence>
<comment type="caution">
    <text evidence="11">Lacks conserved residue(s) required for the propagation of feature annotation.</text>
</comment>
<feature type="modified residue" description="N6-(pyridoxal phosphate)lysine" evidence="11 12">
    <location>
        <position position="225"/>
    </location>
</feature>
<keyword evidence="6 11" id="KW-0554">One-carbon metabolism</keyword>
<keyword evidence="14" id="KW-0489">Methyltransferase</keyword>
<evidence type="ECO:0000256" key="5">
    <source>
        <dbReference type="ARBA" id="ARBA00022490"/>
    </source>
</evidence>
<dbReference type="PATRIC" id="fig|1423812.3.peg.74"/>
<dbReference type="GO" id="GO:0035999">
    <property type="term" value="P:tetrahydrofolate interconversion"/>
    <property type="evidence" value="ECO:0007669"/>
    <property type="project" value="UniProtKB-UniRule"/>
</dbReference>
<dbReference type="STRING" id="1423812.FD20_GL000072"/>
<organism evidence="14 15">
    <name type="scientific">Liquorilactobacillus uvarum DSM 19971</name>
    <dbReference type="NCBI Taxonomy" id="1423812"/>
    <lineage>
        <taxon>Bacteria</taxon>
        <taxon>Bacillati</taxon>
        <taxon>Bacillota</taxon>
        <taxon>Bacilli</taxon>
        <taxon>Lactobacillales</taxon>
        <taxon>Lactobacillaceae</taxon>
        <taxon>Liquorilactobacillus</taxon>
    </lineage>
</organism>
<reference evidence="14 15" key="1">
    <citation type="journal article" date="2015" name="Genome Announc.">
        <title>Expanding the biotechnology potential of lactobacilli through comparative genomics of 213 strains and associated genera.</title>
        <authorList>
            <person name="Sun Z."/>
            <person name="Harris H.M."/>
            <person name="McCann A."/>
            <person name="Guo C."/>
            <person name="Argimon S."/>
            <person name="Zhang W."/>
            <person name="Yang X."/>
            <person name="Jeffery I.B."/>
            <person name="Cooney J.C."/>
            <person name="Kagawa T.F."/>
            <person name="Liu W."/>
            <person name="Song Y."/>
            <person name="Salvetti E."/>
            <person name="Wrobel A."/>
            <person name="Rasinkangas P."/>
            <person name="Parkhill J."/>
            <person name="Rea M.C."/>
            <person name="O'Sullivan O."/>
            <person name="Ritari J."/>
            <person name="Douillard F.P."/>
            <person name="Paul Ross R."/>
            <person name="Yang R."/>
            <person name="Briner A.E."/>
            <person name="Felis G.E."/>
            <person name="de Vos W.M."/>
            <person name="Barrangou R."/>
            <person name="Klaenhammer T.R."/>
            <person name="Caufield P.W."/>
            <person name="Cui Y."/>
            <person name="Zhang H."/>
            <person name="O'Toole P.W."/>
        </authorList>
    </citation>
    <scope>NUCLEOTIDE SEQUENCE [LARGE SCALE GENOMIC DNA]</scope>
    <source>
        <strain evidence="14 15">DSM 19971</strain>
    </source>
</reference>
<dbReference type="Proteomes" id="UP000051155">
    <property type="component" value="Unassembled WGS sequence"/>
</dbReference>
<evidence type="ECO:0000256" key="4">
    <source>
        <dbReference type="ARBA" id="ARBA00011738"/>
    </source>
</evidence>